<evidence type="ECO:0000256" key="8">
    <source>
        <dbReference type="ARBA" id="ARBA00034651"/>
    </source>
</evidence>
<keyword evidence="3 9" id="KW-0813">Transport</keyword>
<dbReference type="InterPro" id="IPR023271">
    <property type="entry name" value="Aquaporin-like"/>
</dbReference>
<evidence type="ECO:0000256" key="3">
    <source>
        <dbReference type="ARBA" id="ARBA00022448"/>
    </source>
</evidence>
<dbReference type="Proteomes" id="UP001140453">
    <property type="component" value="Unassembled WGS sequence"/>
</dbReference>
<feature type="transmembrane region" description="Helical" evidence="11">
    <location>
        <begin position="97"/>
        <end position="119"/>
    </location>
</feature>
<evidence type="ECO:0000256" key="2">
    <source>
        <dbReference type="ARBA" id="ARBA00006175"/>
    </source>
</evidence>
<dbReference type="PANTHER" id="PTHR19139">
    <property type="entry name" value="AQUAPORIN TRANSPORTER"/>
    <property type="match status" value="1"/>
</dbReference>
<dbReference type="FunFam" id="1.20.1080.10:FF:000014">
    <property type="entry name" value="Aquaporin 1"/>
    <property type="match status" value="1"/>
</dbReference>
<sequence length="352" mass="38060">MPIPMAYKRTQLSGQQDAIPLILQEATVMEPMEYEPSGPSVRFFRQVNDTARGHAVAMIAEFVGTTMFLFFSYAAAQIGNEKIDTLRPLLVQPGPSLLQISYISAVFGVSLGVNVWIFYRVSGGMFNPAVSLALWLAGAFDWIRLACVVPMQFLGGIAAAGLVSALLPGPLQAENALSSGATIAQGIFLEMILTAELIFTIIMLAVEKSRTTFMAPLAIGLALFVAHLIGINYTGTSVNPARTLGPAVVNGNYVSEIWIFFLGPFLGALAAAGLYHLLKAMGYESANPGQDDDGMNTYRIVHSPARPVRPIRPMRPVRPTSDPDSSNGAYYNNYLHDLTSPPPTRLGPNYKF</sequence>
<dbReference type="OrthoDB" id="3222at2759"/>
<dbReference type="SUPFAM" id="SSF81338">
    <property type="entry name" value="Aquaporin-like"/>
    <property type="match status" value="1"/>
</dbReference>
<dbReference type="AlphaFoldDB" id="A0A9W8YX63"/>
<organism evidence="12 13">
    <name type="scientific">Gnomoniopsis smithogilvyi</name>
    <dbReference type="NCBI Taxonomy" id="1191159"/>
    <lineage>
        <taxon>Eukaryota</taxon>
        <taxon>Fungi</taxon>
        <taxon>Dikarya</taxon>
        <taxon>Ascomycota</taxon>
        <taxon>Pezizomycotina</taxon>
        <taxon>Sordariomycetes</taxon>
        <taxon>Sordariomycetidae</taxon>
        <taxon>Diaporthales</taxon>
        <taxon>Gnomoniaceae</taxon>
        <taxon>Gnomoniopsis</taxon>
    </lineage>
</organism>
<keyword evidence="4 9" id="KW-0812">Transmembrane</keyword>
<dbReference type="GO" id="GO:0015250">
    <property type="term" value="F:water channel activity"/>
    <property type="evidence" value="ECO:0007669"/>
    <property type="project" value="TreeGrafter"/>
</dbReference>
<comment type="similarity">
    <text evidence="2 9">Belongs to the MIP/aquaporin (TC 1.A.8) family.</text>
</comment>
<keyword evidence="5" id="KW-0677">Repeat</keyword>
<evidence type="ECO:0000256" key="6">
    <source>
        <dbReference type="ARBA" id="ARBA00022989"/>
    </source>
</evidence>
<dbReference type="InterPro" id="IPR000425">
    <property type="entry name" value="MIP"/>
</dbReference>
<dbReference type="EMBL" id="JAPEVB010000002">
    <property type="protein sequence ID" value="KAJ4393451.1"/>
    <property type="molecule type" value="Genomic_DNA"/>
</dbReference>
<evidence type="ECO:0000313" key="12">
    <source>
        <dbReference type="EMBL" id="KAJ4393451.1"/>
    </source>
</evidence>
<feature type="transmembrane region" description="Helical" evidence="11">
    <location>
        <begin position="55"/>
        <end position="76"/>
    </location>
</feature>
<feature type="transmembrane region" description="Helical" evidence="11">
    <location>
        <begin position="183"/>
        <end position="206"/>
    </location>
</feature>
<evidence type="ECO:0000256" key="10">
    <source>
        <dbReference type="SAM" id="MobiDB-lite"/>
    </source>
</evidence>
<gene>
    <name evidence="12" type="primary">AQY1_2</name>
    <name evidence="12" type="ORF">N0V93_002661</name>
</gene>
<dbReference type="Pfam" id="PF00230">
    <property type="entry name" value="MIP"/>
    <property type="match status" value="1"/>
</dbReference>
<feature type="transmembrane region" description="Helical" evidence="11">
    <location>
        <begin position="153"/>
        <end position="171"/>
    </location>
</feature>
<evidence type="ECO:0000256" key="4">
    <source>
        <dbReference type="ARBA" id="ARBA00022692"/>
    </source>
</evidence>
<keyword evidence="13" id="KW-1185">Reference proteome</keyword>
<dbReference type="Gene3D" id="1.20.1080.10">
    <property type="entry name" value="Glycerol uptake facilitator protein"/>
    <property type="match status" value="1"/>
</dbReference>
<evidence type="ECO:0000256" key="11">
    <source>
        <dbReference type="SAM" id="Phobius"/>
    </source>
</evidence>
<dbReference type="GO" id="GO:0005886">
    <property type="term" value="C:plasma membrane"/>
    <property type="evidence" value="ECO:0007669"/>
    <property type="project" value="TreeGrafter"/>
</dbReference>
<accession>A0A9W8YX63</accession>
<dbReference type="PRINTS" id="PR00783">
    <property type="entry name" value="MINTRINSICP"/>
</dbReference>
<keyword evidence="6 11" id="KW-1133">Transmembrane helix</keyword>
<feature type="transmembrane region" description="Helical" evidence="11">
    <location>
        <begin position="253"/>
        <end position="278"/>
    </location>
</feature>
<name>A0A9W8YX63_9PEZI</name>
<comment type="caution">
    <text evidence="12">The sequence shown here is derived from an EMBL/GenBank/DDBJ whole genome shotgun (WGS) entry which is preliminary data.</text>
</comment>
<evidence type="ECO:0000256" key="1">
    <source>
        <dbReference type="ARBA" id="ARBA00004141"/>
    </source>
</evidence>
<dbReference type="PANTHER" id="PTHR19139:SF199">
    <property type="entry name" value="MIP17260P"/>
    <property type="match status" value="1"/>
</dbReference>
<feature type="transmembrane region" description="Helical" evidence="11">
    <location>
        <begin position="213"/>
        <end position="233"/>
    </location>
</feature>
<evidence type="ECO:0000256" key="5">
    <source>
        <dbReference type="ARBA" id="ARBA00022737"/>
    </source>
</evidence>
<comment type="subcellular location">
    <subcellularLocation>
        <location evidence="1">Membrane</location>
        <topology evidence="1">Multi-pass membrane protein</topology>
    </subcellularLocation>
</comment>
<protein>
    <submittedName>
        <fullName evidence="12">Aquaporin-1</fullName>
    </submittedName>
</protein>
<evidence type="ECO:0000256" key="9">
    <source>
        <dbReference type="RuleBase" id="RU000477"/>
    </source>
</evidence>
<comment type="catalytic activity">
    <reaction evidence="8">
        <text>H2O(in) = H2O(out)</text>
        <dbReference type="Rhea" id="RHEA:29667"/>
        <dbReference type="ChEBI" id="CHEBI:15377"/>
    </reaction>
</comment>
<evidence type="ECO:0000256" key="7">
    <source>
        <dbReference type="ARBA" id="ARBA00023136"/>
    </source>
</evidence>
<dbReference type="InterPro" id="IPR034294">
    <property type="entry name" value="Aquaporin_transptr"/>
</dbReference>
<proteinExistence type="inferred from homology"/>
<evidence type="ECO:0000313" key="13">
    <source>
        <dbReference type="Proteomes" id="UP001140453"/>
    </source>
</evidence>
<feature type="region of interest" description="Disordered" evidence="10">
    <location>
        <begin position="308"/>
        <end position="352"/>
    </location>
</feature>
<keyword evidence="7 11" id="KW-0472">Membrane</keyword>
<reference evidence="12" key="1">
    <citation type="submission" date="2022-10" db="EMBL/GenBank/DDBJ databases">
        <title>Tapping the CABI collections for fungal endophytes: first genome assemblies for Collariella, Neodidymelliopsis, Ascochyta clinopodiicola, Didymella pomorum, Didymosphaeria variabile, Neocosmospora piperis and Neocucurbitaria cava.</title>
        <authorList>
            <person name="Hill R."/>
        </authorList>
    </citation>
    <scope>NUCLEOTIDE SEQUENCE</scope>
    <source>
        <strain evidence="12">IMI 355082</strain>
    </source>
</reference>